<accession>A0AAD5LHJ5</accession>
<reference evidence="2" key="1">
    <citation type="submission" date="2021-12" db="EMBL/GenBank/DDBJ databases">
        <title>Prjna785345.</title>
        <authorList>
            <person name="Rujirawat T."/>
            <person name="Krajaejun T."/>
        </authorList>
    </citation>
    <scope>NUCLEOTIDE SEQUENCE</scope>
    <source>
        <strain evidence="2">Pi057C3</strain>
    </source>
</reference>
<feature type="region of interest" description="Disordered" evidence="1">
    <location>
        <begin position="246"/>
        <end position="319"/>
    </location>
</feature>
<feature type="compositionally biased region" description="Acidic residues" evidence="1">
    <location>
        <begin position="64"/>
        <end position="82"/>
    </location>
</feature>
<keyword evidence="3" id="KW-1185">Reference proteome</keyword>
<evidence type="ECO:0000313" key="2">
    <source>
        <dbReference type="EMBL" id="KAJ0401156.1"/>
    </source>
</evidence>
<comment type="caution">
    <text evidence="2">The sequence shown here is derived from an EMBL/GenBank/DDBJ whole genome shotgun (WGS) entry which is preliminary data.</text>
</comment>
<evidence type="ECO:0000256" key="1">
    <source>
        <dbReference type="SAM" id="MobiDB-lite"/>
    </source>
</evidence>
<feature type="region of interest" description="Disordered" evidence="1">
    <location>
        <begin position="45"/>
        <end position="93"/>
    </location>
</feature>
<protein>
    <submittedName>
        <fullName evidence="2">Uncharacterized protein</fullName>
    </submittedName>
</protein>
<proteinExistence type="predicted"/>
<name>A0AAD5LHJ5_PYTIN</name>
<feature type="compositionally biased region" description="Polar residues" evidence="1">
    <location>
        <begin position="48"/>
        <end position="59"/>
    </location>
</feature>
<dbReference type="AlphaFoldDB" id="A0AAD5LHJ5"/>
<gene>
    <name evidence="2" type="ORF">P43SY_004363</name>
</gene>
<sequence>MGAEQSMVATALQAMEDDALVAMVMDAYRADAARVGAIIATAQRRLQEQSTKPSSSVMNSAADPTDDDDDADPSDDDDDEELPAPSTTTAAAAAAAVVTSSASSSSSSGPGALALPAATERPDQLAALWTFEGHTLRQLQRGDAAKRRRLDDSHGSANGSTAAAAAVAAVDEDGFPLLYGSCGREKRYARCSVCYFRGARCNTAHYCACCQRPVCVRPRTYPGDSQPKICWNVLHMDADMVQRVEKRRLRRTTSSNASSSPPPASAPATACATASAASSSAGLVVRLPPPPKRSRKQDATSALSLPAVDTAMEPKESNA</sequence>
<evidence type="ECO:0000313" key="3">
    <source>
        <dbReference type="Proteomes" id="UP001209570"/>
    </source>
</evidence>
<dbReference type="Proteomes" id="UP001209570">
    <property type="component" value="Unassembled WGS sequence"/>
</dbReference>
<organism evidence="2 3">
    <name type="scientific">Pythium insidiosum</name>
    <name type="common">Pythiosis disease agent</name>
    <dbReference type="NCBI Taxonomy" id="114742"/>
    <lineage>
        <taxon>Eukaryota</taxon>
        <taxon>Sar</taxon>
        <taxon>Stramenopiles</taxon>
        <taxon>Oomycota</taxon>
        <taxon>Peronosporomycetes</taxon>
        <taxon>Pythiales</taxon>
        <taxon>Pythiaceae</taxon>
        <taxon>Pythium</taxon>
    </lineage>
</organism>
<feature type="compositionally biased region" description="Low complexity" evidence="1">
    <location>
        <begin position="266"/>
        <end position="281"/>
    </location>
</feature>
<feature type="compositionally biased region" description="Low complexity" evidence="1">
    <location>
        <begin position="83"/>
        <end position="93"/>
    </location>
</feature>
<dbReference type="EMBL" id="JAKCXM010000135">
    <property type="protein sequence ID" value="KAJ0401156.1"/>
    <property type="molecule type" value="Genomic_DNA"/>
</dbReference>